<keyword evidence="2" id="KW-0472">Membrane</keyword>
<dbReference type="PANTHER" id="PTHR42709">
    <property type="entry name" value="ALKALINE PHOSPHATASE LIKE PROTEIN"/>
    <property type="match status" value="1"/>
</dbReference>
<dbReference type="KEGG" id="bayd:BSPP4475_14765"/>
<evidence type="ECO:0000259" key="3">
    <source>
        <dbReference type="Pfam" id="PF09335"/>
    </source>
</evidence>
<proteinExistence type="inferred from homology"/>
<keyword evidence="5" id="KW-1185">Reference proteome</keyword>
<keyword evidence="2" id="KW-1133">Transmembrane helix</keyword>
<reference evidence="4" key="1">
    <citation type="submission" date="2023-07" db="EMBL/GenBank/DDBJ databases">
        <authorList>
            <person name="Ivanov I."/>
            <person name="Teneva D."/>
            <person name="Stoikov I."/>
        </authorList>
    </citation>
    <scope>NUCLEOTIDE SEQUENCE</scope>
    <source>
        <strain evidence="4">4475</strain>
    </source>
</reference>
<feature type="domain" description="VTT" evidence="3">
    <location>
        <begin position="43"/>
        <end position="168"/>
    </location>
</feature>
<dbReference type="PANTHER" id="PTHR42709:SF9">
    <property type="entry name" value="ALKALINE PHOSPHATASE LIKE PROTEIN"/>
    <property type="match status" value="1"/>
</dbReference>
<dbReference type="InterPro" id="IPR032816">
    <property type="entry name" value="VTT_dom"/>
</dbReference>
<feature type="transmembrane region" description="Helical" evidence="2">
    <location>
        <begin position="150"/>
        <end position="171"/>
    </location>
</feature>
<comment type="similarity">
    <text evidence="1">Belongs to the DedA family.</text>
</comment>
<sequence length="217" mass="24016">MPLSGEGRGFCVMEMNMLMSIIEQYGYAAIFFLLWLGIVGLPIPDELVVATGGFLASLALLDPVCAFLAGYLGVASGLTIGFLLGKFFGRPILAWLSKSEKMRHTVERSTGLVEKYGTYALCFSYLFPVVRHVVPYIVAMGGMTYRRYAVLSYPIGLLWTILFYLIGYVFGKNVDVVVAMIRTYGFFALFIVIALLVAGWAVHRLFLAGRSFRAKGE</sequence>
<organism evidence="4 5">
    <name type="scientific">Brevibacillus aydinogluensis</name>
    <dbReference type="NCBI Taxonomy" id="927786"/>
    <lineage>
        <taxon>Bacteria</taxon>
        <taxon>Bacillati</taxon>
        <taxon>Bacillota</taxon>
        <taxon>Bacilli</taxon>
        <taxon>Bacillales</taxon>
        <taxon>Paenibacillaceae</taxon>
        <taxon>Brevibacillus</taxon>
    </lineage>
</organism>
<evidence type="ECO:0000256" key="2">
    <source>
        <dbReference type="SAM" id="Phobius"/>
    </source>
</evidence>
<dbReference type="AlphaFoldDB" id="A0AA48MC85"/>
<dbReference type="EMBL" id="OY569118">
    <property type="protein sequence ID" value="CAJ1003580.1"/>
    <property type="molecule type" value="Genomic_DNA"/>
</dbReference>
<keyword evidence="2" id="KW-0812">Transmembrane</keyword>
<feature type="transmembrane region" description="Helical" evidence="2">
    <location>
        <begin position="25"/>
        <end position="43"/>
    </location>
</feature>
<gene>
    <name evidence="4" type="ORF">BSPP4475_14765</name>
</gene>
<evidence type="ECO:0000313" key="4">
    <source>
        <dbReference type="EMBL" id="CAJ1003580.1"/>
    </source>
</evidence>
<accession>A0AA48MC85</accession>
<name>A0AA48MC85_9BACL</name>
<dbReference type="InterPro" id="IPR051311">
    <property type="entry name" value="DedA_domain"/>
</dbReference>
<protein>
    <submittedName>
        <fullName evidence="4">Alkaline phosphatase</fullName>
    </submittedName>
</protein>
<evidence type="ECO:0000313" key="5">
    <source>
        <dbReference type="Proteomes" id="UP001189619"/>
    </source>
</evidence>
<dbReference type="Pfam" id="PF09335">
    <property type="entry name" value="VTT_dom"/>
    <property type="match status" value="1"/>
</dbReference>
<dbReference type="GO" id="GO:0005886">
    <property type="term" value="C:plasma membrane"/>
    <property type="evidence" value="ECO:0007669"/>
    <property type="project" value="TreeGrafter"/>
</dbReference>
<dbReference type="Proteomes" id="UP001189619">
    <property type="component" value="Chromosome"/>
</dbReference>
<feature type="transmembrane region" description="Helical" evidence="2">
    <location>
        <begin position="183"/>
        <end position="207"/>
    </location>
</feature>
<evidence type="ECO:0000256" key="1">
    <source>
        <dbReference type="ARBA" id="ARBA00010792"/>
    </source>
</evidence>